<accession>A0A379F3B1</accession>
<sequence>MGILSQLNAQEQLKKSTNIPRPNDAIFKQQVEYKNPGKSGKNVFWNFGELNAINKKYNIRYRSQGITADSIVGTEHQTNYYYHFHGDSLLLAGYENQTTVMNFFHPELLLRFPVTYGDSIGSYYYGTGKYCGKFDMRSCGSSKSVADSYGMLILPTGDTLCHVIRVHTLKLISEKTKFISESDTLCSDSSVMDNLLIKAIQQCLANDSVTLMVDTYKWYAAGYRYPIFETVTTGNLRDNGKLPYFSTAFYYPPTDHEYLDNDEENKKIQERLRSEVSNNDENGNKDSKNPILDDLAFLYNFYPNPVHTTLEFEYYLSREAVICYELYTLSGMLVYKTNPEKIRGGAHEHQIDMSQYANGVYILRVRMNENIYSEKIIKK</sequence>
<dbReference type="Proteomes" id="UP000254235">
    <property type="component" value="Unassembled WGS sequence"/>
</dbReference>
<dbReference type="InterPro" id="IPR026444">
    <property type="entry name" value="Secre_tail"/>
</dbReference>
<feature type="domain" description="Secretion system C-terminal sorting" evidence="1">
    <location>
        <begin position="302"/>
        <end position="377"/>
    </location>
</feature>
<dbReference type="AlphaFoldDB" id="A0A379F3B1"/>
<evidence type="ECO:0000259" key="1">
    <source>
        <dbReference type="Pfam" id="PF18962"/>
    </source>
</evidence>
<gene>
    <name evidence="2" type="ORF">NCTC13043_01726</name>
</gene>
<organism evidence="2 3">
    <name type="scientific">Prevotella pallens</name>
    <dbReference type="NCBI Taxonomy" id="60133"/>
    <lineage>
        <taxon>Bacteria</taxon>
        <taxon>Pseudomonadati</taxon>
        <taxon>Bacteroidota</taxon>
        <taxon>Bacteroidia</taxon>
        <taxon>Bacteroidales</taxon>
        <taxon>Prevotellaceae</taxon>
        <taxon>Prevotella</taxon>
    </lineage>
</organism>
<dbReference type="Pfam" id="PF18962">
    <property type="entry name" value="Por_Secre_tail"/>
    <property type="match status" value="1"/>
</dbReference>
<evidence type="ECO:0000313" key="3">
    <source>
        <dbReference type="Proteomes" id="UP000254235"/>
    </source>
</evidence>
<protein>
    <submittedName>
        <fullName evidence="2">Por secretion system C-terminal sorting domain</fullName>
    </submittedName>
</protein>
<dbReference type="EMBL" id="UGTP01000001">
    <property type="protein sequence ID" value="SUC13102.1"/>
    <property type="molecule type" value="Genomic_DNA"/>
</dbReference>
<evidence type="ECO:0000313" key="2">
    <source>
        <dbReference type="EMBL" id="SUC13102.1"/>
    </source>
</evidence>
<dbReference type="NCBIfam" id="TIGR04183">
    <property type="entry name" value="Por_Secre_tail"/>
    <property type="match status" value="1"/>
</dbReference>
<name>A0A379F3B1_9BACT</name>
<reference evidence="2 3" key="1">
    <citation type="submission" date="2018-06" db="EMBL/GenBank/DDBJ databases">
        <authorList>
            <consortium name="Pathogen Informatics"/>
            <person name="Doyle S."/>
        </authorList>
    </citation>
    <scope>NUCLEOTIDE SEQUENCE [LARGE SCALE GENOMIC DNA]</scope>
    <source>
        <strain evidence="2 3">NCTC13043</strain>
    </source>
</reference>
<proteinExistence type="predicted"/>